<name>A0A936NB75_9ACTN</name>
<evidence type="ECO:0000256" key="1">
    <source>
        <dbReference type="ARBA" id="ARBA00007572"/>
    </source>
</evidence>
<dbReference type="InterPro" id="IPR012309">
    <property type="entry name" value="DNA_ligase_ATP-dep_C"/>
</dbReference>
<comment type="similarity">
    <text evidence="1">Belongs to the ATP-dependent DNA ligase family.</text>
</comment>
<feature type="domain" description="DNA ligase ATP-dependent C-terminal" evidence="6">
    <location>
        <begin position="217"/>
        <end position="338"/>
    </location>
</feature>
<dbReference type="SUPFAM" id="SSF56091">
    <property type="entry name" value="DNA ligase/mRNA capping enzyme, catalytic domain"/>
    <property type="match status" value="1"/>
</dbReference>
<dbReference type="InterPro" id="IPR012340">
    <property type="entry name" value="NA-bd_OB-fold"/>
</dbReference>
<evidence type="ECO:0000256" key="3">
    <source>
        <dbReference type="ARBA" id="ARBA00022598"/>
    </source>
</evidence>
<comment type="catalytic activity">
    <reaction evidence="4">
        <text>ATP + (deoxyribonucleotide)n-3'-hydroxyl + 5'-phospho-(deoxyribonucleotide)m = (deoxyribonucleotide)n+m + AMP + diphosphate.</text>
        <dbReference type="EC" id="6.5.1.1"/>
    </reaction>
</comment>
<dbReference type="InterPro" id="IPR044119">
    <property type="entry name" value="Adenylation_LigC-like"/>
</dbReference>
<accession>A0A936NB75</accession>
<dbReference type="Gene3D" id="3.30.470.30">
    <property type="entry name" value="DNA ligase/mRNA capping enzyme"/>
    <property type="match status" value="1"/>
</dbReference>
<evidence type="ECO:0000313" key="7">
    <source>
        <dbReference type="EMBL" id="MBK9297077.1"/>
    </source>
</evidence>
<dbReference type="PANTHER" id="PTHR45674:SF4">
    <property type="entry name" value="DNA LIGASE 1"/>
    <property type="match status" value="1"/>
</dbReference>
<dbReference type="Proteomes" id="UP000727993">
    <property type="component" value="Unassembled WGS sequence"/>
</dbReference>
<dbReference type="GO" id="GO:0003910">
    <property type="term" value="F:DNA ligase (ATP) activity"/>
    <property type="evidence" value="ECO:0007669"/>
    <property type="project" value="UniProtKB-EC"/>
</dbReference>
<proteinExistence type="inferred from homology"/>
<comment type="caution">
    <text evidence="7">The sequence shown here is derived from an EMBL/GenBank/DDBJ whole genome shotgun (WGS) entry which is preliminary data.</text>
</comment>
<dbReference type="InterPro" id="IPR050191">
    <property type="entry name" value="ATP-dep_DNA_ligase"/>
</dbReference>
<dbReference type="EC" id="6.5.1.1" evidence="2"/>
<dbReference type="PANTHER" id="PTHR45674">
    <property type="entry name" value="DNA LIGASE 1/3 FAMILY MEMBER"/>
    <property type="match status" value="1"/>
</dbReference>
<reference evidence="7 8" key="1">
    <citation type="submission" date="2020-10" db="EMBL/GenBank/DDBJ databases">
        <title>Connecting structure to function with the recovery of over 1000 high-quality activated sludge metagenome-assembled genomes encoding full-length rRNA genes using long-read sequencing.</title>
        <authorList>
            <person name="Singleton C.M."/>
            <person name="Petriglieri F."/>
            <person name="Kristensen J.M."/>
            <person name="Kirkegaard R.H."/>
            <person name="Michaelsen T.Y."/>
            <person name="Andersen M.H."/>
            <person name="Karst S.M."/>
            <person name="Dueholm M.S."/>
            <person name="Nielsen P.H."/>
            <person name="Albertsen M."/>
        </authorList>
    </citation>
    <scope>NUCLEOTIDE SEQUENCE [LARGE SCALE GENOMIC DNA]</scope>
    <source>
        <strain evidence="7">Lyne_18-Q3-R50-59_MAXAC.006</strain>
    </source>
</reference>
<dbReference type="EMBL" id="JADJZA010000006">
    <property type="protein sequence ID" value="MBK9297077.1"/>
    <property type="molecule type" value="Genomic_DNA"/>
</dbReference>
<evidence type="ECO:0000259" key="5">
    <source>
        <dbReference type="Pfam" id="PF01068"/>
    </source>
</evidence>
<sequence>MQLPVMPPIKPMLARATTTVPEADGLLYEPKWDGYRCVVFRDGDEVELSSRGQKSLTRYFPELIDPIRAQLPRRCVVDCEVVVVTPDGLDFDLLGQRIHPAESRIERLSVETPASLVVFDLLALDEVDLRPMAFIERRGALVSLLADVIPPVHLSPVTDDPEVAQDWFRRFEGAGFDGVMAKRSDGVYEEDKRSLTKVKHRHSIDVVVAGYRPHKSGDGVGSMMLGLYDRPEGDRAASLQHVGVASAFKAAQRPELAELLAPYRLGEGEPHPWTGWADPEQHADGGVRMPGAPNRWSAKRDHSWVPLRPELVAEVVVEQLTKGRFRHPARFQRWRSDRTPRSCTYDQVDIAAPAELFELFPEAPTP</sequence>
<dbReference type="Gene3D" id="2.40.50.140">
    <property type="entry name" value="Nucleic acid-binding proteins"/>
    <property type="match status" value="1"/>
</dbReference>
<dbReference type="CDD" id="cd07970">
    <property type="entry name" value="OBF_DNA_ligase_LigC"/>
    <property type="match status" value="1"/>
</dbReference>
<evidence type="ECO:0000256" key="4">
    <source>
        <dbReference type="ARBA" id="ARBA00034003"/>
    </source>
</evidence>
<dbReference type="NCBIfam" id="NF006078">
    <property type="entry name" value="PRK08224.1"/>
    <property type="match status" value="1"/>
</dbReference>
<evidence type="ECO:0000259" key="6">
    <source>
        <dbReference type="Pfam" id="PF04679"/>
    </source>
</evidence>
<gene>
    <name evidence="7" type="ORF">IPN02_09635</name>
</gene>
<dbReference type="InterPro" id="IPR012310">
    <property type="entry name" value="DNA_ligase_ATP-dep_cent"/>
</dbReference>
<dbReference type="Pfam" id="PF04679">
    <property type="entry name" value="DNA_ligase_A_C"/>
    <property type="match status" value="1"/>
</dbReference>
<dbReference type="GO" id="GO:0005524">
    <property type="term" value="F:ATP binding"/>
    <property type="evidence" value="ECO:0007669"/>
    <property type="project" value="InterPro"/>
</dbReference>
<dbReference type="AlphaFoldDB" id="A0A936NB75"/>
<dbReference type="SUPFAM" id="SSF50249">
    <property type="entry name" value="Nucleic acid-binding proteins"/>
    <property type="match status" value="1"/>
</dbReference>
<protein>
    <recommendedName>
        <fullName evidence="2">DNA ligase (ATP)</fullName>
        <ecNumber evidence="2">6.5.1.1</ecNumber>
    </recommendedName>
</protein>
<organism evidence="7 8">
    <name type="scientific">Candidatus Neomicrothrix subdominans</name>
    <dbReference type="NCBI Taxonomy" id="2954438"/>
    <lineage>
        <taxon>Bacteria</taxon>
        <taxon>Bacillati</taxon>
        <taxon>Actinomycetota</taxon>
        <taxon>Acidimicrobiia</taxon>
        <taxon>Acidimicrobiales</taxon>
        <taxon>Microthrixaceae</taxon>
        <taxon>Candidatus Neomicrothrix</taxon>
    </lineage>
</organism>
<dbReference type="CDD" id="cd07905">
    <property type="entry name" value="Adenylation_DNA_ligase_LigC"/>
    <property type="match status" value="1"/>
</dbReference>
<dbReference type="InterPro" id="IPR044117">
    <property type="entry name" value="OBF_LigC-like"/>
</dbReference>
<evidence type="ECO:0000256" key="2">
    <source>
        <dbReference type="ARBA" id="ARBA00012727"/>
    </source>
</evidence>
<dbReference type="Pfam" id="PF01068">
    <property type="entry name" value="DNA_ligase_A_M"/>
    <property type="match status" value="1"/>
</dbReference>
<evidence type="ECO:0000313" key="8">
    <source>
        <dbReference type="Proteomes" id="UP000727993"/>
    </source>
</evidence>
<feature type="domain" description="ATP-dependent DNA ligase family profile" evidence="5">
    <location>
        <begin position="11"/>
        <end position="199"/>
    </location>
</feature>
<keyword evidence="3 7" id="KW-0436">Ligase</keyword>
<dbReference type="GO" id="GO:0006281">
    <property type="term" value="P:DNA repair"/>
    <property type="evidence" value="ECO:0007669"/>
    <property type="project" value="InterPro"/>
</dbReference>
<dbReference type="GO" id="GO:0006310">
    <property type="term" value="P:DNA recombination"/>
    <property type="evidence" value="ECO:0007669"/>
    <property type="project" value="InterPro"/>
</dbReference>